<dbReference type="Proteomes" id="UP000482960">
    <property type="component" value="Unassembled WGS sequence"/>
</dbReference>
<keyword evidence="4" id="KW-0472">Membrane</keyword>
<dbReference type="InterPro" id="IPR050708">
    <property type="entry name" value="T6SS_VgrG/RHS"/>
</dbReference>
<organism evidence="7 8">
    <name type="scientific">Phytohabitans rumicis</name>
    <dbReference type="NCBI Taxonomy" id="1076125"/>
    <lineage>
        <taxon>Bacteria</taxon>
        <taxon>Bacillati</taxon>
        <taxon>Actinomycetota</taxon>
        <taxon>Actinomycetes</taxon>
        <taxon>Micromonosporales</taxon>
        <taxon>Micromonosporaceae</taxon>
    </lineage>
</organism>
<evidence type="ECO:0000256" key="3">
    <source>
        <dbReference type="ARBA" id="ARBA00022729"/>
    </source>
</evidence>
<gene>
    <name evidence="7" type="ORF">Prum_002010</name>
</gene>
<keyword evidence="4" id="KW-1133">Transmembrane helix</keyword>
<evidence type="ECO:0000256" key="2">
    <source>
        <dbReference type="ARBA" id="ARBA00022525"/>
    </source>
</evidence>
<dbReference type="Gene3D" id="2.180.10.10">
    <property type="entry name" value="RHS repeat-associated core"/>
    <property type="match status" value="1"/>
</dbReference>
<evidence type="ECO:0000256" key="1">
    <source>
        <dbReference type="ARBA" id="ARBA00004613"/>
    </source>
</evidence>
<feature type="transmembrane region" description="Helical" evidence="4">
    <location>
        <begin position="1980"/>
        <end position="2002"/>
    </location>
</feature>
<dbReference type="Pfam" id="PF24517">
    <property type="entry name" value="CBM96"/>
    <property type="match status" value="1"/>
</dbReference>
<name>A0A6V8KW75_9ACTN</name>
<dbReference type="EMBL" id="BLPG01000001">
    <property type="protein sequence ID" value="GFJ86559.1"/>
    <property type="molecule type" value="Genomic_DNA"/>
</dbReference>
<dbReference type="NCBIfam" id="NF033679">
    <property type="entry name" value="DNRLRE_dom"/>
    <property type="match status" value="1"/>
</dbReference>
<feature type="domain" description="Carbohydrate-binding module family 96" evidence="6">
    <location>
        <begin position="296"/>
        <end position="461"/>
    </location>
</feature>
<dbReference type="PANTHER" id="PTHR32305">
    <property type="match status" value="1"/>
</dbReference>
<keyword evidence="3 5" id="KW-0732">Signal</keyword>
<comment type="subcellular location">
    <subcellularLocation>
        <location evidence="1">Secreted</location>
    </subcellularLocation>
</comment>
<evidence type="ECO:0000259" key="6">
    <source>
        <dbReference type="Pfam" id="PF24517"/>
    </source>
</evidence>
<dbReference type="NCBIfam" id="TIGR03696">
    <property type="entry name" value="Rhs_assc_core"/>
    <property type="match status" value="1"/>
</dbReference>
<evidence type="ECO:0000313" key="7">
    <source>
        <dbReference type="EMBL" id="GFJ86559.1"/>
    </source>
</evidence>
<dbReference type="InterPro" id="IPR055372">
    <property type="entry name" value="CBM96"/>
</dbReference>
<reference evidence="7 8" key="2">
    <citation type="submission" date="2020-03" db="EMBL/GenBank/DDBJ databases">
        <authorList>
            <person name="Ichikawa N."/>
            <person name="Kimura A."/>
            <person name="Kitahashi Y."/>
            <person name="Uohara A."/>
        </authorList>
    </citation>
    <scope>NUCLEOTIDE SEQUENCE [LARGE SCALE GENOMIC DNA]</scope>
    <source>
        <strain evidence="7 8">NBRC 108638</strain>
    </source>
</reference>
<evidence type="ECO:0000256" key="5">
    <source>
        <dbReference type="SAM" id="SignalP"/>
    </source>
</evidence>
<comment type="caution">
    <text evidence="7">The sequence shown here is derived from an EMBL/GenBank/DDBJ whole genome shotgun (WGS) entry which is preliminary data.</text>
</comment>
<feature type="signal peptide" evidence="5">
    <location>
        <begin position="1"/>
        <end position="28"/>
    </location>
</feature>
<keyword evidence="2" id="KW-0964">Secreted</keyword>
<dbReference type="RefSeq" id="WP_173073120.1">
    <property type="nucleotide sequence ID" value="NZ_BLPG01000001.1"/>
</dbReference>
<keyword evidence="8" id="KW-1185">Reference proteome</keyword>
<protein>
    <recommendedName>
        <fullName evidence="6">Carbohydrate-binding module family 96 domain-containing protein</fullName>
    </recommendedName>
</protein>
<dbReference type="InterPro" id="IPR022385">
    <property type="entry name" value="Rhs_assc_core"/>
</dbReference>
<evidence type="ECO:0000256" key="4">
    <source>
        <dbReference type="SAM" id="Phobius"/>
    </source>
</evidence>
<accession>A0A6V8KW75</accession>
<dbReference type="PANTHER" id="PTHR32305:SF15">
    <property type="entry name" value="PROTEIN RHSA-RELATED"/>
    <property type="match status" value="1"/>
</dbReference>
<sequence>MRTARGIAAPVALVLAATVLVVPGRAKAAPAAPSTADGPVVSARADEQAALSAARMTGKKVQIADRTSETATFWALPSGAIEAEVYAAPVRVRDAGGWRPVDLTLVRQADGSVAATAHPAGLRLSGKAGAGRHDLVQVGTGDRAATMSWSGPLPEPVLDGAKATYPRVRPGVDLVVEATRTGFAQFLVVHDSAAVAQVRSVPLSLSSKGLRFEPDGRGGFALKDRRSGARVGASPAPLMWDAQRRVGSGEPVRVAAVKARATARSGRTDLLLTPDVAWLTNPATRYPVTIDPSVVLSAGFDTFVQSDVTDDRSGQGILKFGTQDGGTVVSRSFLTFPGLDWLWGKQVQSATLRLWNELSTSCTAAEWQAWRVGPVTNAVRWSAQPAWLAQVGASTETKGFSAACADGWVGVPVTGALQHLAAGGTDGTAYLGLRATSETDSNGWKRFDSTEAGNPPHIQLTYHTAPSVNAVATNPWAPCVTGSARPYLSSATPRLRAQVSDPDASPVQAKFEWWAVGGSAAIGSATTAAGPSGSWRVVDVPSAVLANNGSYQWRAQGYDGAAWGAWSGWCEFTVDTTVPASMPTVTSTDYPEAPPAPAGGAHTAGTFTLGAAGVTDVAAYLYGLDVNPPTKRIAPAALGGSVDVSVTPKTDGPHVLYVRSRDRAGNLSPVRAYAFLVGPGGIVTPVEGDVTAAKVNLTVQGHPTSTGVRYQWRRAETDTWVNIPLANVTYTVGGGAVASWPVASTGAGAYPAITWDVAATLAAADAASVARDGPLYLRAVFAGLTATNAVEITFDQNLATADTTPLGPGAANLITGNYTVNQSDVQVGGLSVGRTFNTRQAGRSDAMFGPGWASGITVGEAAAPYTQLNAYGSLVQVGLPDDTTIGFTQQATTGTGATFHVQNGTSGLSLVYTTSGDSYTLTDRDGNVVTFTRQATDPAGQYMPTSATPPGSGSATTYSWEQATVGGQTVTRPTRVLAPVPAGVTCGTTLVKGCRALTFTYATTTTATGVAEAAWGDYAGRVKEVSFVAWDPDLATPAMRTVVLARYAYDNAGKLRASWDPRLDWLDGATTRHLWQRYAYDADGILTTITPAGQEPWQLTYTTLPTDAGKGRLHKVTRSALSAGTAVNTVVYQVPISGSGSAYDLSAGQTARWGQTAPPVDATAVYPATQVPSGNPATGTLPSSYERASLTYLNANGRTVNSVAPGGHVSSTWYDEYGDVVRELSPANRARALDSSASDSASAEATLAEALSEVLAYSADGVRLLDTFGPEHDVALPDGSAVRGRTHTAYTYDEGLPAGQTPPNLVTTTTTTVQYGDGLNTDARTTKTEYSWALRQPTVEIVDPSGLNLRTRTSYDGAGVITAHTTPAGGAVDTTPATRVVVYYTTAANATYPECGNHAEWAGSLCRAHPGGQPGSGPELLATVTTYDMYGQPRVQTEKTSAGVQRTTTVVYDSAGRQYETVVTTASGLGEPLERRRNVYDASTGLLTRTQTVNAGNVVTAQVIRAYDTLGRVVSYTDADGNVSTTTYDVMSRTATTNDGKATQTYTYDGGSERRGLPTQIVDSQAGTFTAQYDADGRTASQSWPNGVSATVDSDETGATVSIGYVYAGCGSADCTLYYESAANSVHGQARVRTSTLSAQKLGYDQAGRLTSIGDAVGSAACVTRAYTYSTASNRTGLTTYGPDAGGGCQTTTSSSTTTWTYDTADRLITAGTSYDALGRTTTIAASDTTSGAAATTVAYYADDTVRQLTQGSAQTSYTADVINKRIRNAAAGGTTAVKTFHYSGDTDNPVWTDEDGWYSRIVPGFSSVSGVYSSAASQVAWKITNLHGDLVATILDPAAGIAAVHEPDEHGLSRSGATLDQRYGYLGAALRPADNPGGLITMGARLYNPDSGRFLSTDPVYAGNANPYDYCVGDSVNCADPDGQRRKKCYIWGCKLLFNKSETRFIDYWLHDWVLESWVVHGSIAAAVLFAAKRLVPAALVALLGPYLAIVAAVLGAWLWWVGSQASRARDLGRCLQISYVWGTGIAGGVPGTYRDGCK</sequence>
<keyword evidence="4" id="KW-0812">Transmembrane</keyword>
<feature type="chain" id="PRO_5028937668" description="Carbohydrate-binding module family 96 domain-containing protein" evidence="5">
    <location>
        <begin position="29"/>
        <end position="2040"/>
    </location>
</feature>
<proteinExistence type="predicted"/>
<evidence type="ECO:0000313" key="8">
    <source>
        <dbReference type="Proteomes" id="UP000482960"/>
    </source>
</evidence>
<reference evidence="7 8" key="1">
    <citation type="submission" date="2020-03" db="EMBL/GenBank/DDBJ databases">
        <title>Whole genome shotgun sequence of Phytohabitans rumicis NBRC 108638.</title>
        <authorList>
            <person name="Komaki H."/>
            <person name="Tamura T."/>
        </authorList>
    </citation>
    <scope>NUCLEOTIDE SEQUENCE [LARGE SCALE GENOMIC DNA]</scope>
    <source>
        <strain evidence="7 8">NBRC 108638</strain>
    </source>
</reference>